<organism evidence="1 2">
    <name type="scientific">Zymoseptoria tritici ST99CH_1E4</name>
    <dbReference type="NCBI Taxonomy" id="1276532"/>
    <lineage>
        <taxon>Eukaryota</taxon>
        <taxon>Fungi</taxon>
        <taxon>Dikarya</taxon>
        <taxon>Ascomycota</taxon>
        <taxon>Pezizomycotina</taxon>
        <taxon>Dothideomycetes</taxon>
        <taxon>Dothideomycetidae</taxon>
        <taxon>Mycosphaerellales</taxon>
        <taxon>Mycosphaerellaceae</taxon>
        <taxon>Zymoseptoria</taxon>
    </lineage>
</organism>
<sequence length="66" mass="7636">MIGGSGPTKMQSIERNVQPIGLSPARMIYWQIFLGRIRDFRHDGTMSLKPEVNFNFGWFDRHIAGR</sequence>
<evidence type="ECO:0000313" key="1">
    <source>
        <dbReference type="EMBL" id="SMR62288.1"/>
    </source>
</evidence>
<dbReference type="AlphaFoldDB" id="A0A2H1H925"/>
<reference evidence="2" key="1">
    <citation type="submission" date="2017-05" db="EMBL/GenBank/DDBJ databases">
        <authorList>
            <person name="Song R."/>
            <person name="Chenine A.L."/>
            <person name="Ruprecht R.M."/>
        </authorList>
    </citation>
    <scope>NUCLEOTIDE SEQUENCE [LARGE SCALE GENOMIC DNA]</scope>
</reference>
<dbReference type="EMBL" id="LT854266">
    <property type="protein sequence ID" value="SMR62288.1"/>
    <property type="molecule type" value="Genomic_DNA"/>
</dbReference>
<name>A0A2H1H925_ZYMTR</name>
<protein>
    <submittedName>
        <fullName evidence="1">Uncharacterized protein</fullName>
    </submittedName>
</protein>
<gene>
    <name evidence="1" type="ORF">ZT1E4_G11601</name>
</gene>
<evidence type="ECO:0000313" key="2">
    <source>
        <dbReference type="Proteomes" id="UP000245764"/>
    </source>
</evidence>
<dbReference type="Proteomes" id="UP000245764">
    <property type="component" value="Chromosome 14"/>
</dbReference>
<accession>A0A2H1H925</accession>
<proteinExistence type="predicted"/>